<feature type="domain" description="Cas12f1-like TNB" evidence="7">
    <location>
        <begin position="282"/>
        <end position="348"/>
    </location>
</feature>
<evidence type="ECO:0000259" key="7">
    <source>
        <dbReference type="Pfam" id="PF07282"/>
    </source>
</evidence>
<gene>
    <name evidence="8" type="ORF">LCGC14_1970680</name>
</gene>
<accession>A0A0F9G044</accession>
<dbReference type="InterPro" id="IPR001959">
    <property type="entry name" value="Transposase"/>
</dbReference>
<evidence type="ECO:0000256" key="5">
    <source>
        <dbReference type="ARBA" id="ARBA00023172"/>
    </source>
</evidence>
<evidence type="ECO:0008006" key="9">
    <source>
        <dbReference type="Google" id="ProtNLM"/>
    </source>
</evidence>
<keyword evidence="4" id="KW-0238">DNA-binding</keyword>
<proteinExistence type="inferred from homology"/>
<dbReference type="InterPro" id="IPR051399">
    <property type="entry name" value="RNA-guided_DNA_endo/Transpos"/>
</dbReference>
<dbReference type="GO" id="GO:0003677">
    <property type="term" value="F:DNA binding"/>
    <property type="evidence" value="ECO:0007669"/>
    <property type="project" value="UniProtKB-KW"/>
</dbReference>
<dbReference type="AlphaFoldDB" id="A0A0F9G044"/>
<dbReference type="PANTHER" id="PTHR30405">
    <property type="entry name" value="TRANSPOSASE"/>
    <property type="match status" value="1"/>
</dbReference>
<evidence type="ECO:0000256" key="1">
    <source>
        <dbReference type="ARBA" id="ARBA00008761"/>
    </source>
</evidence>
<comment type="caution">
    <text evidence="8">The sequence shown here is derived from an EMBL/GenBank/DDBJ whole genome shotgun (WGS) entry which is preliminary data.</text>
</comment>
<dbReference type="InterPro" id="IPR010095">
    <property type="entry name" value="Cas12f1-like_TNB"/>
</dbReference>
<comment type="similarity">
    <text evidence="2">In the N-terminal section; belongs to the transposase 2 family.</text>
</comment>
<name>A0A0F9G044_9ZZZZ</name>
<keyword evidence="3" id="KW-0815">Transposition</keyword>
<evidence type="ECO:0000256" key="2">
    <source>
        <dbReference type="ARBA" id="ARBA00011044"/>
    </source>
</evidence>
<dbReference type="GO" id="GO:0006310">
    <property type="term" value="P:DNA recombination"/>
    <property type="evidence" value="ECO:0007669"/>
    <property type="project" value="UniProtKB-KW"/>
</dbReference>
<organism evidence="8">
    <name type="scientific">marine sediment metagenome</name>
    <dbReference type="NCBI Taxonomy" id="412755"/>
    <lineage>
        <taxon>unclassified sequences</taxon>
        <taxon>metagenomes</taxon>
        <taxon>ecological metagenomes</taxon>
    </lineage>
</organism>
<dbReference type="EMBL" id="LAZR01021866">
    <property type="protein sequence ID" value="KKL83846.1"/>
    <property type="molecule type" value="Genomic_DNA"/>
</dbReference>
<protein>
    <recommendedName>
        <fullName evidence="9">Transposase IS891/IS1136/IS1341 domain-containing protein</fullName>
    </recommendedName>
</protein>
<keyword evidence="5" id="KW-0233">DNA recombination</keyword>
<dbReference type="Pfam" id="PF07282">
    <property type="entry name" value="Cas12f1-like_TNB"/>
    <property type="match status" value="1"/>
</dbReference>
<dbReference type="NCBIfam" id="TIGR01766">
    <property type="entry name" value="IS200/IS605 family accessory protein TnpB-like domain"/>
    <property type="match status" value="1"/>
</dbReference>
<dbReference type="Pfam" id="PF01385">
    <property type="entry name" value="OrfB_IS605"/>
    <property type="match status" value="1"/>
</dbReference>
<comment type="similarity">
    <text evidence="1">In the C-terminal section; belongs to the transposase 35 family.</text>
</comment>
<evidence type="ECO:0000256" key="4">
    <source>
        <dbReference type="ARBA" id="ARBA00023125"/>
    </source>
</evidence>
<dbReference type="NCBIfam" id="NF040570">
    <property type="entry name" value="guided_TnpB"/>
    <property type="match status" value="1"/>
</dbReference>
<evidence type="ECO:0000259" key="6">
    <source>
        <dbReference type="Pfam" id="PF01385"/>
    </source>
</evidence>
<evidence type="ECO:0000313" key="8">
    <source>
        <dbReference type="EMBL" id="KKL83846.1"/>
    </source>
</evidence>
<dbReference type="GO" id="GO:0032196">
    <property type="term" value="P:transposition"/>
    <property type="evidence" value="ECO:0007669"/>
    <property type="project" value="UniProtKB-KW"/>
</dbReference>
<sequence length="375" mass="43732">MIISRKLKLDPTQEQKVILFETLQQYKQAISLPLSYGFKHKISNGTELHKFSYFTLREQTNLPSQLVCSARCKATEILKSIRSKTKDKFNTKEPKSHRFPTIRFDMRSCSIKENTIKFTTIQGRIEVPFIHYPFVNQNWNNISTTCELQYKYSKDEWYIIIFLSIELKSVKSENKVLGIDRGCKYIAVLSNNQFFNSKELLRVKSKYVYLRKKLQSKGTKSSKRLLRRLSGKENRFTRDVNHQISKQIVNLPFDTFVLEKLNIRTRKKNGKKFNKILSSWSWKQLETFLSYKAELSGKKVCFVDARYTSQKCSVCGHTEKSNRKSQSLFTCKRCSFNLNADLNASRNIKQNYLTTLGITSSSRVFSITQTSQPVG</sequence>
<reference evidence="8" key="1">
    <citation type="journal article" date="2015" name="Nature">
        <title>Complex archaea that bridge the gap between prokaryotes and eukaryotes.</title>
        <authorList>
            <person name="Spang A."/>
            <person name="Saw J.H."/>
            <person name="Jorgensen S.L."/>
            <person name="Zaremba-Niedzwiedzka K."/>
            <person name="Martijn J."/>
            <person name="Lind A.E."/>
            <person name="van Eijk R."/>
            <person name="Schleper C."/>
            <person name="Guy L."/>
            <person name="Ettema T.J."/>
        </authorList>
    </citation>
    <scope>NUCLEOTIDE SEQUENCE</scope>
</reference>
<dbReference type="PANTHER" id="PTHR30405:SF11">
    <property type="entry name" value="RNA-GUIDED DNA ENDONUCLEASE RV2885C-RELATED"/>
    <property type="match status" value="1"/>
</dbReference>
<feature type="domain" description="Probable transposase IS891/IS1136/IS1341" evidence="6">
    <location>
        <begin position="168"/>
        <end position="268"/>
    </location>
</feature>
<evidence type="ECO:0000256" key="3">
    <source>
        <dbReference type="ARBA" id="ARBA00022578"/>
    </source>
</evidence>